<reference evidence="2" key="1">
    <citation type="submission" date="2014-11" db="EMBL/GenBank/DDBJ databases">
        <authorList>
            <person name="Amaro Gonzalez C."/>
        </authorList>
    </citation>
    <scope>NUCLEOTIDE SEQUENCE</scope>
</reference>
<proteinExistence type="predicted"/>
<dbReference type="EMBL" id="GBXM01032417">
    <property type="protein sequence ID" value="JAH76160.1"/>
    <property type="molecule type" value="Transcribed_RNA"/>
</dbReference>
<protein>
    <submittedName>
        <fullName evidence="2">Uncharacterized protein</fullName>
    </submittedName>
</protein>
<evidence type="ECO:0000256" key="1">
    <source>
        <dbReference type="SAM" id="MobiDB-lite"/>
    </source>
</evidence>
<reference evidence="2" key="2">
    <citation type="journal article" date="2015" name="Fish Shellfish Immunol.">
        <title>Early steps in the European eel (Anguilla anguilla)-Vibrio vulnificus interaction in the gills: Role of the RtxA13 toxin.</title>
        <authorList>
            <person name="Callol A."/>
            <person name="Pajuelo D."/>
            <person name="Ebbesson L."/>
            <person name="Teles M."/>
            <person name="MacKenzie S."/>
            <person name="Amaro C."/>
        </authorList>
    </citation>
    <scope>NUCLEOTIDE SEQUENCE</scope>
</reference>
<accession>A0A0E9VFB5</accession>
<name>A0A0E9VFB5_ANGAN</name>
<organism evidence="2">
    <name type="scientific">Anguilla anguilla</name>
    <name type="common">European freshwater eel</name>
    <name type="synonym">Muraena anguilla</name>
    <dbReference type="NCBI Taxonomy" id="7936"/>
    <lineage>
        <taxon>Eukaryota</taxon>
        <taxon>Metazoa</taxon>
        <taxon>Chordata</taxon>
        <taxon>Craniata</taxon>
        <taxon>Vertebrata</taxon>
        <taxon>Euteleostomi</taxon>
        <taxon>Actinopterygii</taxon>
        <taxon>Neopterygii</taxon>
        <taxon>Teleostei</taxon>
        <taxon>Anguilliformes</taxon>
        <taxon>Anguillidae</taxon>
        <taxon>Anguilla</taxon>
    </lineage>
</organism>
<evidence type="ECO:0000313" key="2">
    <source>
        <dbReference type="EMBL" id="JAH76160.1"/>
    </source>
</evidence>
<sequence>MSITKGALTNQLGLATQQPNYT</sequence>
<feature type="region of interest" description="Disordered" evidence="1">
    <location>
        <begin position="1"/>
        <end position="22"/>
    </location>
</feature>
<dbReference type="AlphaFoldDB" id="A0A0E9VFB5"/>